<dbReference type="Proteomes" id="UP000463224">
    <property type="component" value="Unassembled WGS sequence"/>
</dbReference>
<reference evidence="1 2" key="1">
    <citation type="submission" date="2019-12" db="EMBL/GenBank/DDBJ databases">
        <title>Nitratireductor arenosus sp. nov., Isolated from sea sand, Jeju island, South Korea.</title>
        <authorList>
            <person name="Kim W."/>
        </authorList>
    </citation>
    <scope>NUCLEOTIDE SEQUENCE [LARGE SCALE GENOMIC DNA]</scope>
    <source>
        <strain evidence="1 2">CAU 1489</strain>
    </source>
</reference>
<keyword evidence="2" id="KW-1185">Reference proteome</keyword>
<evidence type="ECO:0000313" key="1">
    <source>
        <dbReference type="EMBL" id="MVB00096.1"/>
    </source>
</evidence>
<dbReference type="RefSeq" id="WP_156715969.1">
    <property type="nucleotide sequence ID" value="NZ_WPHG01000010.1"/>
</dbReference>
<sequence>MTAHNTRQMQAIGMCKSLLSLSQTQRRLAHDNRREALEWERAGELAKYRQCRADSDRLWRDAKWHLSWAKEWKGRI</sequence>
<protein>
    <submittedName>
        <fullName evidence="1">Uncharacterized protein</fullName>
    </submittedName>
</protein>
<evidence type="ECO:0000313" key="2">
    <source>
        <dbReference type="Proteomes" id="UP000463224"/>
    </source>
</evidence>
<gene>
    <name evidence="1" type="ORF">GN330_22885</name>
</gene>
<comment type="caution">
    <text evidence="1">The sequence shown here is derived from an EMBL/GenBank/DDBJ whole genome shotgun (WGS) entry which is preliminary data.</text>
</comment>
<name>A0A844QLB3_9HYPH</name>
<proteinExistence type="predicted"/>
<dbReference type="EMBL" id="WPHG01000010">
    <property type="protein sequence ID" value="MVB00096.1"/>
    <property type="molecule type" value="Genomic_DNA"/>
</dbReference>
<accession>A0A844QLB3</accession>
<dbReference type="AlphaFoldDB" id="A0A844QLB3"/>
<organism evidence="1 2">
    <name type="scientific">Nitratireductor arenosus</name>
    <dbReference type="NCBI Taxonomy" id="2682096"/>
    <lineage>
        <taxon>Bacteria</taxon>
        <taxon>Pseudomonadati</taxon>
        <taxon>Pseudomonadota</taxon>
        <taxon>Alphaproteobacteria</taxon>
        <taxon>Hyphomicrobiales</taxon>
        <taxon>Phyllobacteriaceae</taxon>
        <taxon>Nitratireductor</taxon>
    </lineage>
</organism>